<evidence type="ECO:0000256" key="13">
    <source>
        <dbReference type="PIRSR" id="PIRSR001174-2"/>
    </source>
</evidence>
<evidence type="ECO:0000259" key="18">
    <source>
        <dbReference type="PROSITE" id="PS51787"/>
    </source>
</evidence>
<dbReference type="InterPro" id="IPR027543">
    <property type="entry name" value="Lon_bac"/>
</dbReference>
<dbReference type="NCBIfam" id="TIGR00763">
    <property type="entry name" value="lon"/>
    <property type="match status" value="1"/>
</dbReference>
<accession>A0A1G8ZW87</accession>
<name>A0A1G8ZW87_9EURY</name>
<comment type="subunit">
    <text evidence="10 11">Homohexamer. Organized in a ring with a central cavity.</text>
</comment>
<keyword evidence="3 10" id="KW-0963">Cytoplasm</keyword>
<sequence length="793" mass="86442">MHSPHADSNETIVIPLFETVVYPETRTKFQVDTALGELLIAAMKSDGSASAVGLTVKGGTPPAEIPAEGLYTTGNLLMVTHAQPADDGYLVFARAVRRVKAVAVSERDGQFYAAFEPLPDIMDIDEETREKMLAEIKAAVHDISANFQGSEQFTRPVDRMGSVDQIMAFVVPFMPVEVAAKQSLLETVSVRERYTAFLRLLVDLSESINLRIEVARKASEKIGKANREAMLREQLRVIQEELNGGDGSSGEEGYRERIERSTMPEEVRKKALAELRKLESGGSQHHESQGIRNYLDLLLDLPWTVEKKSIDIEEARRVLESNHYGLEKVKERIIQHLAVMKLKEEKQGSILLLVGPPGTGKTSLGRSIADALGRKYVRISLGGVKDEAEIRGHRRTYVGSLPGRIIQGMKRAGTLNPVFVLDEVDKLAVSYSGDPASALLEVLDPEQNSTFSDHYLEVPYDLSNVFFIATANSLSTIPAPLLDRMEVIEISGYTKKEKFAIAKEHLIPETLEEHGLTADHLRIEDGAIAAIIDRYTREAGVRTLKKELARIARYVSAKVVSGGVDLPVVVTADMLPEILGRETVRPDMARKENPPGVVTGLAWTPVGGDILFIEGTFMPGKGKLTLTGQLGDVMKESAQIALSLIRSRLATITTGFDFFASDIHIHVPAGATPKDGPSAGVTILTALASLVTGRAVDPTLAMTGEVTLSGAVLPVGGIKEKVLAAHRAGIKTVILPRENERDLEDVPEDVRSDLTFVTVETIEDVLREALGIELHGPVVPYAGKNRCVPAHNL</sequence>
<dbReference type="Proteomes" id="UP000326500">
    <property type="component" value="Unassembled WGS sequence"/>
</dbReference>
<reference evidence="19 20" key="1">
    <citation type="submission" date="2016-10" db="EMBL/GenBank/DDBJ databases">
        <authorList>
            <person name="Varghese N."/>
            <person name="Submissions S."/>
        </authorList>
    </citation>
    <scope>NUCLEOTIDE SEQUENCE [LARGE SCALE GENOMIC DNA]</scope>
    <source>
        <strain evidence="19 20">DSM 2373</strain>
    </source>
</reference>
<dbReference type="InterPro" id="IPR008269">
    <property type="entry name" value="Lon_proteolytic"/>
</dbReference>
<dbReference type="Gene3D" id="2.30.130.40">
    <property type="entry name" value="LON domain-like"/>
    <property type="match status" value="1"/>
</dbReference>
<dbReference type="SMART" id="SM00464">
    <property type="entry name" value="LON"/>
    <property type="match status" value="1"/>
</dbReference>
<dbReference type="SUPFAM" id="SSF54211">
    <property type="entry name" value="Ribosomal protein S5 domain 2-like"/>
    <property type="match status" value="1"/>
</dbReference>
<dbReference type="Gene3D" id="3.30.230.10">
    <property type="match status" value="1"/>
</dbReference>
<evidence type="ECO:0000256" key="9">
    <source>
        <dbReference type="ARBA" id="ARBA00023016"/>
    </source>
</evidence>
<comment type="function">
    <text evidence="10">ATP-dependent serine protease that mediates the selective degradation of mutant and abnormal proteins as well as certain short-lived regulatory proteins. Required for cellular homeostasis and for survival from DNA damage and developmental changes induced by stress. Degrades polypeptides processively to yield small peptide fragments that are 5 to 10 amino acids long. Binds to DNA in a double-stranded, site-specific manner.</text>
</comment>
<dbReference type="InterPro" id="IPR046336">
    <property type="entry name" value="Lon_prtase_N_sf"/>
</dbReference>
<evidence type="ECO:0000256" key="3">
    <source>
        <dbReference type="ARBA" id="ARBA00022490"/>
    </source>
</evidence>
<dbReference type="GO" id="GO:0043565">
    <property type="term" value="F:sequence-specific DNA binding"/>
    <property type="evidence" value="ECO:0007669"/>
    <property type="project" value="UniProtKB-UniRule"/>
</dbReference>
<protein>
    <recommendedName>
        <fullName evidence="10 11">Lon protease</fullName>
        <ecNumber evidence="10 11">3.4.21.53</ecNumber>
    </recommendedName>
    <alternativeName>
        <fullName evidence="10">ATP-dependent protease La</fullName>
    </alternativeName>
</protein>
<gene>
    <name evidence="10" type="primary">lon</name>
    <name evidence="19" type="ORF">SAMN04488571_10543</name>
</gene>
<dbReference type="OrthoDB" id="45425at2157"/>
<dbReference type="PIRSF" id="PIRSF001174">
    <property type="entry name" value="Lon_proteas"/>
    <property type="match status" value="1"/>
</dbReference>
<feature type="compositionally biased region" description="Basic and acidic residues" evidence="16">
    <location>
        <begin position="252"/>
        <end position="261"/>
    </location>
</feature>
<dbReference type="InterPro" id="IPR004815">
    <property type="entry name" value="Lon_bac/euk-typ"/>
</dbReference>
<dbReference type="CDD" id="cd19500">
    <property type="entry name" value="RecA-like_Lon"/>
    <property type="match status" value="1"/>
</dbReference>
<dbReference type="PROSITE" id="PS01046">
    <property type="entry name" value="LON_SER"/>
    <property type="match status" value="1"/>
</dbReference>
<dbReference type="GO" id="GO:0006515">
    <property type="term" value="P:protein quality control for misfolded or incompletely synthesized proteins"/>
    <property type="evidence" value="ECO:0007669"/>
    <property type="project" value="UniProtKB-UniRule"/>
</dbReference>
<dbReference type="PROSITE" id="PS51786">
    <property type="entry name" value="LON_PROTEOLYTIC"/>
    <property type="match status" value="1"/>
</dbReference>
<evidence type="ECO:0000256" key="14">
    <source>
        <dbReference type="PROSITE-ProRule" id="PRU01122"/>
    </source>
</evidence>
<keyword evidence="5 10" id="KW-0547">Nucleotide-binding</keyword>
<evidence type="ECO:0000256" key="5">
    <source>
        <dbReference type="ARBA" id="ARBA00022741"/>
    </source>
</evidence>
<feature type="active site" evidence="10 12">
    <location>
        <position position="721"/>
    </location>
</feature>
<dbReference type="Gene3D" id="1.20.58.1480">
    <property type="match status" value="1"/>
</dbReference>
<dbReference type="GO" id="GO:0005524">
    <property type="term" value="F:ATP binding"/>
    <property type="evidence" value="ECO:0007669"/>
    <property type="project" value="UniProtKB-UniRule"/>
</dbReference>
<comment type="similarity">
    <text evidence="10 11 14 15">Belongs to the peptidase S16 family.</text>
</comment>
<organism evidence="19 20">
    <name type="scientific">Methanoculleus thermophilus</name>
    <dbReference type="NCBI Taxonomy" id="2200"/>
    <lineage>
        <taxon>Archaea</taxon>
        <taxon>Methanobacteriati</taxon>
        <taxon>Methanobacteriota</taxon>
        <taxon>Stenosarchaea group</taxon>
        <taxon>Methanomicrobia</taxon>
        <taxon>Methanomicrobiales</taxon>
        <taxon>Methanomicrobiaceae</taxon>
        <taxon>Methanoculleus</taxon>
    </lineage>
</organism>
<dbReference type="Pfam" id="PF00004">
    <property type="entry name" value="AAA"/>
    <property type="match status" value="1"/>
</dbReference>
<evidence type="ECO:0000313" key="19">
    <source>
        <dbReference type="EMBL" id="SDK19227.1"/>
    </source>
</evidence>
<dbReference type="GO" id="GO:0012505">
    <property type="term" value="C:endomembrane system"/>
    <property type="evidence" value="ECO:0007669"/>
    <property type="project" value="UniProtKB-SubCell"/>
</dbReference>
<evidence type="ECO:0000256" key="2">
    <source>
        <dbReference type="ARBA" id="ARBA00004496"/>
    </source>
</evidence>
<dbReference type="Gene3D" id="1.10.8.60">
    <property type="match status" value="1"/>
</dbReference>
<dbReference type="AlphaFoldDB" id="A0A1G8ZW87"/>
<dbReference type="GO" id="GO:0016887">
    <property type="term" value="F:ATP hydrolysis activity"/>
    <property type="evidence" value="ECO:0007669"/>
    <property type="project" value="UniProtKB-UniRule"/>
</dbReference>
<evidence type="ECO:0000256" key="1">
    <source>
        <dbReference type="ARBA" id="ARBA00004127"/>
    </source>
</evidence>
<dbReference type="GO" id="GO:0004252">
    <property type="term" value="F:serine-type endopeptidase activity"/>
    <property type="evidence" value="ECO:0007669"/>
    <property type="project" value="UniProtKB-UniRule"/>
</dbReference>
<dbReference type="SUPFAM" id="SSF52540">
    <property type="entry name" value="P-loop containing nucleoside triphosphate hydrolases"/>
    <property type="match status" value="1"/>
</dbReference>
<dbReference type="InterPro" id="IPR054594">
    <property type="entry name" value="Lon_lid"/>
</dbReference>
<dbReference type="InterPro" id="IPR008268">
    <property type="entry name" value="Peptidase_S16_AS"/>
</dbReference>
<evidence type="ECO:0000256" key="4">
    <source>
        <dbReference type="ARBA" id="ARBA00022670"/>
    </source>
</evidence>
<evidence type="ECO:0000256" key="16">
    <source>
        <dbReference type="SAM" id="MobiDB-lite"/>
    </source>
</evidence>
<evidence type="ECO:0000256" key="10">
    <source>
        <dbReference type="HAMAP-Rule" id="MF_01973"/>
    </source>
</evidence>
<comment type="subcellular location">
    <subcellularLocation>
        <location evidence="2 10 11">Cytoplasm</location>
    </subcellularLocation>
    <subcellularLocation>
        <location evidence="1">Endomembrane system</location>
        <topology evidence="1">Multi-pass membrane protein</topology>
    </subcellularLocation>
</comment>
<evidence type="ECO:0000256" key="8">
    <source>
        <dbReference type="ARBA" id="ARBA00022840"/>
    </source>
</evidence>
<dbReference type="InterPro" id="IPR027065">
    <property type="entry name" value="Lon_Prtase"/>
</dbReference>
<dbReference type="STRING" id="2200.GCA_001571405_01613"/>
<dbReference type="EC" id="3.4.21.53" evidence="10 11"/>
<dbReference type="InterPro" id="IPR003959">
    <property type="entry name" value="ATPase_AAA_core"/>
</dbReference>
<comment type="catalytic activity">
    <reaction evidence="10 11">
        <text>Hydrolysis of proteins in presence of ATP.</text>
        <dbReference type="EC" id="3.4.21.53"/>
    </reaction>
</comment>
<dbReference type="InterPro" id="IPR003111">
    <property type="entry name" value="Lon_prtase_N"/>
</dbReference>
<evidence type="ECO:0000256" key="6">
    <source>
        <dbReference type="ARBA" id="ARBA00022801"/>
    </source>
</evidence>
<dbReference type="GO" id="GO:0034605">
    <property type="term" value="P:cellular response to heat"/>
    <property type="evidence" value="ECO:0007669"/>
    <property type="project" value="UniProtKB-UniRule"/>
</dbReference>
<feature type="domain" description="Lon N-terminal" evidence="18">
    <location>
        <begin position="11"/>
        <end position="205"/>
    </location>
</feature>
<dbReference type="Pfam" id="PF22667">
    <property type="entry name" value="Lon_lid"/>
    <property type="match status" value="1"/>
</dbReference>
<keyword evidence="4 10" id="KW-0645">Protease</keyword>
<dbReference type="InterPro" id="IPR015947">
    <property type="entry name" value="PUA-like_sf"/>
</dbReference>
<keyword evidence="6 10" id="KW-0378">Hydrolase</keyword>
<dbReference type="SMART" id="SM00382">
    <property type="entry name" value="AAA"/>
    <property type="match status" value="1"/>
</dbReference>
<dbReference type="FunFam" id="3.40.50.300:FF:000382">
    <property type="entry name" value="Lon protease homolog 2, peroxisomal"/>
    <property type="match status" value="1"/>
</dbReference>
<dbReference type="EMBL" id="FNFT01000005">
    <property type="protein sequence ID" value="SDK19227.1"/>
    <property type="molecule type" value="Genomic_DNA"/>
</dbReference>
<dbReference type="InterPro" id="IPR014721">
    <property type="entry name" value="Ribsml_uS5_D2-typ_fold_subgr"/>
</dbReference>
<keyword evidence="7 10" id="KW-0720">Serine protease</keyword>
<feature type="domain" description="Lon proteolytic" evidence="17">
    <location>
        <begin position="592"/>
        <end position="772"/>
    </location>
</feature>
<dbReference type="Gene3D" id="1.20.5.5270">
    <property type="match status" value="1"/>
</dbReference>
<dbReference type="GO" id="GO:0005737">
    <property type="term" value="C:cytoplasm"/>
    <property type="evidence" value="ECO:0007669"/>
    <property type="project" value="UniProtKB-SubCell"/>
</dbReference>
<evidence type="ECO:0000256" key="15">
    <source>
        <dbReference type="RuleBase" id="RU000591"/>
    </source>
</evidence>
<dbReference type="PROSITE" id="PS51787">
    <property type="entry name" value="LON_N"/>
    <property type="match status" value="1"/>
</dbReference>
<dbReference type="InterPro" id="IPR020568">
    <property type="entry name" value="Ribosomal_Su5_D2-typ_SF"/>
</dbReference>
<evidence type="ECO:0000256" key="12">
    <source>
        <dbReference type="PIRSR" id="PIRSR001174-1"/>
    </source>
</evidence>
<dbReference type="Gene3D" id="3.40.50.300">
    <property type="entry name" value="P-loop containing nucleotide triphosphate hydrolases"/>
    <property type="match status" value="1"/>
</dbReference>
<dbReference type="Pfam" id="PF02190">
    <property type="entry name" value="LON_substr_bdg"/>
    <property type="match status" value="1"/>
</dbReference>
<dbReference type="HAMAP" id="MF_01973">
    <property type="entry name" value="lon_bact"/>
    <property type="match status" value="1"/>
</dbReference>
<keyword evidence="8 10" id="KW-0067">ATP-binding</keyword>
<evidence type="ECO:0000313" key="20">
    <source>
        <dbReference type="Proteomes" id="UP000326500"/>
    </source>
</evidence>
<dbReference type="PANTHER" id="PTHR10046">
    <property type="entry name" value="ATP DEPENDENT LON PROTEASE FAMILY MEMBER"/>
    <property type="match status" value="1"/>
</dbReference>
<evidence type="ECO:0000259" key="17">
    <source>
        <dbReference type="PROSITE" id="PS51786"/>
    </source>
</evidence>
<feature type="binding site" evidence="10 13">
    <location>
        <begin position="355"/>
        <end position="362"/>
    </location>
    <ligand>
        <name>ATP</name>
        <dbReference type="ChEBI" id="CHEBI:30616"/>
    </ligand>
</feature>
<evidence type="ECO:0000256" key="7">
    <source>
        <dbReference type="ARBA" id="ARBA00022825"/>
    </source>
</evidence>
<proteinExistence type="evidence at transcript level"/>
<dbReference type="RefSeq" id="WP_066958163.1">
    <property type="nucleotide sequence ID" value="NZ_BCNX01000008.1"/>
</dbReference>
<dbReference type="Pfam" id="PF05362">
    <property type="entry name" value="Lon_C"/>
    <property type="match status" value="1"/>
</dbReference>
<dbReference type="PRINTS" id="PR00830">
    <property type="entry name" value="ENDOLAPTASE"/>
</dbReference>
<feature type="region of interest" description="Disordered" evidence="16">
    <location>
        <begin position="242"/>
        <end position="261"/>
    </location>
</feature>
<comment type="induction">
    <text evidence="10">By heat shock.</text>
</comment>
<keyword evidence="9 10" id="KW-0346">Stress response</keyword>
<dbReference type="InterPro" id="IPR003593">
    <property type="entry name" value="AAA+_ATPase"/>
</dbReference>
<dbReference type="InterPro" id="IPR027417">
    <property type="entry name" value="P-loop_NTPase"/>
</dbReference>
<keyword evidence="20" id="KW-1185">Reference proteome</keyword>
<dbReference type="SUPFAM" id="SSF88697">
    <property type="entry name" value="PUA domain-like"/>
    <property type="match status" value="1"/>
</dbReference>
<dbReference type="FunFam" id="3.30.230.10:FF:000019">
    <property type="entry name" value="Lon protease homolog 2, peroxisomal"/>
    <property type="match status" value="1"/>
</dbReference>
<evidence type="ECO:0000256" key="11">
    <source>
        <dbReference type="PIRNR" id="PIRNR001174"/>
    </source>
</evidence>
<feature type="active site" evidence="10 12">
    <location>
        <position position="678"/>
    </location>
</feature>
<dbReference type="GO" id="GO:0004176">
    <property type="term" value="F:ATP-dependent peptidase activity"/>
    <property type="evidence" value="ECO:0007669"/>
    <property type="project" value="UniProtKB-UniRule"/>
</dbReference>